<proteinExistence type="inferred from homology"/>
<organism evidence="4 5">
    <name type="scientific">Acorus gramineus</name>
    <name type="common">Dwarf sweet flag</name>
    <dbReference type="NCBI Taxonomy" id="55184"/>
    <lineage>
        <taxon>Eukaryota</taxon>
        <taxon>Viridiplantae</taxon>
        <taxon>Streptophyta</taxon>
        <taxon>Embryophyta</taxon>
        <taxon>Tracheophyta</taxon>
        <taxon>Spermatophyta</taxon>
        <taxon>Magnoliopsida</taxon>
        <taxon>Liliopsida</taxon>
        <taxon>Acoraceae</taxon>
        <taxon>Acorus</taxon>
    </lineage>
</organism>
<keyword evidence="3" id="KW-0012">Acyltransferase</keyword>
<keyword evidence="2" id="KW-0808">Transferase</keyword>
<reference evidence="4" key="1">
    <citation type="journal article" date="2023" name="Nat. Commun.">
        <title>Diploid and tetraploid genomes of Acorus and the evolution of monocots.</title>
        <authorList>
            <person name="Ma L."/>
            <person name="Liu K.W."/>
            <person name="Li Z."/>
            <person name="Hsiao Y.Y."/>
            <person name="Qi Y."/>
            <person name="Fu T."/>
            <person name="Tang G.D."/>
            <person name="Zhang D."/>
            <person name="Sun W.H."/>
            <person name="Liu D.K."/>
            <person name="Li Y."/>
            <person name="Chen G.Z."/>
            <person name="Liu X.D."/>
            <person name="Liao X.Y."/>
            <person name="Jiang Y.T."/>
            <person name="Yu X."/>
            <person name="Hao Y."/>
            <person name="Huang J."/>
            <person name="Zhao X.W."/>
            <person name="Ke S."/>
            <person name="Chen Y.Y."/>
            <person name="Wu W.L."/>
            <person name="Hsu J.L."/>
            <person name="Lin Y.F."/>
            <person name="Huang M.D."/>
            <person name="Li C.Y."/>
            <person name="Huang L."/>
            <person name="Wang Z.W."/>
            <person name="Zhao X."/>
            <person name="Zhong W.Y."/>
            <person name="Peng D.H."/>
            <person name="Ahmad S."/>
            <person name="Lan S."/>
            <person name="Zhang J.S."/>
            <person name="Tsai W.C."/>
            <person name="Van de Peer Y."/>
            <person name="Liu Z.J."/>
        </authorList>
    </citation>
    <scope>NUCLEOTIDE SEQUENCE</scope>
    <source>
        <strain evidence="4">SCP</strain>
    </source>
</reference>
<evidence type="ECO:0000256" key="3">
    <source>
        <dbReference type="ARBA" id="ARBA00023315"/>
    </source>
</evidence>
<accession>A0AAV9ATY7</accession>
<dbReference type="Proteomes" id="UP001179952">
    <property type="component" value="Unassembled WGS sequence"/>
</dbReference>
<gene>
    <name evidence="4" type="ORF">QJS04_geneDACA016865</name>
</gene>
<evidence type="ECO:0000256" key="1">
    <source>
        <dbReference type="ARBA" id="ARBA00009861"/>
    </source>
</evidence>
<dbReference type="InterPro" id="IPR023213">
    <property type="entry name" value="CAT-like_dom_sf"/>
</dbReference>
<keyword evidence="5" id="KW-1185">Reference proteome</keyword>
<dbReference type="PANTHER" id="PTHR31623">
    <property type="entry name" value="F21J9.9"/>
    <property type="match status" value="1"/>
</dbReference>
<name>A0AAV9ATY7_ACOGR</name>
<sequence>MEVEILSRETIRPSTATPPHLRWHQLSALDQLSPQMTVHQVLFYPINGGDQSSPAHRETVLKTSLSRLLTSFYPLAGRLRREGPPPHGTASVECTDEGVPFTVARANIELKLVLQDDRYLKHYHKLVPRDRSQLDYGEPLLHIQLTHFSCDSSAFGMCLSHQVADGNSAVLFVKAWSTSARLGIIGPELTPCFTAASMFPPMNPPPPDPILPSHRKLHPRRFLIGARALEQLREETTVRGARRPTRFEVAAGVVWRCARRARERLTNLCLVASLRPRLSPPVGTDVFGNVWVMTATTTEERIREALSVIDGEYARRVIAGEVRVEGHDEAGSALVFSGVAGFGFYEADFGWGRPRRLGFANHDAGELAMFVGTASGDGMEVWVWLEEEVMVRFEKDPEIVGLVSNAK</sequence>
<reference evidence="4" key="2">
    <citation type="submission" date="2023-06" db="EMBL/GenBank/DDBJ databases">
        <authorList>
            <person name="Ma L."/>
            <person name="Liu K.-W."/>
            <person name="Li Z."/>
            <person name="Hsiao Y.-Y."/>
            <person name="Qi Y."/>
            <person name="Fu T."/>
            <person name="Tang G."/>
            <person name="Zhang D."/>
            <person name="Sun W.-H."/>
            <person name="Liu D.-K."/>
            <person name="Li Y."/>
            <person name="Chen G.-Z."/>
            <person name="Liu X.-D."/>
            <person name="Liao X.-Y."/>
            <person name="Jiang Y.-T."/>
            <person name="Yu X."/>
            <person name="Hao Y."/>
            <person name="Huang J."/>
            <person name="Zhao X.-W."/>
            <person name="Ke S."/>
            <person name="Chen Y.-Y."/>
            <person name="Wu W.-L."/>
            <person name="Hsu J.-L."/>
            <person name="Lin Y.-F."/>
            <person name="Huang M.-D."/>
            <person name="Li C.-Y."/>
            <person name="Huang L."/>
            <person name="Wang Z.-W."/>
            <person name="Zhao X."/>
            <person name="Zhong W.-Y."/>
            <person name="Peng D.-H."/>
            <person name="Ahmad S."/>
            <person name="Lan S."/>
            <person name="Zhang J.-S."/>
            <person name="Tsai W.-C."/>
            <person name="Van De Peer Y."/>
            <person name="Liu Z.-J."/>
        </authorList>
    </citation>
    <scope>NUCLEOTIDE SEQUENCE</scope>
    <source>
        <strain evidence="4">SCP</strain>
        <tissue evidence="4">Leaves</tissue>
    </source>
</reference>
<protein>
    <submittedName>
        <fullName evidence="4">Vinorine synthase</fullName>
    </submittedName>
</protein>
<dbReference type="GO" id="GO:0016746">
    <property type="term" value="F:acyltransferase activity"/>
    <property type="evidence" value="ECO:0007669"/>
    <property type="project" value="UniProtKB-KW"/>
</dbReference>
<comment type="similarity">
    <text evidence="1">Belongs to the plant acyltransferase family.</text>
</comment>
<dbReference type="Gene3D" id="3.30.559.10">
    <property type="entry name" value="Chloramphenicol acetyltransferase-like domain"/>
    <property type="match status" value="2"/>
</dbReference>
<dbReference type="Pfam" id="PF02458">
    <property type="entry name" value="Transferase"/>
    <property type="match status" value="1"/>
</dbReference>
<evidence type="ECO:0000256" key="2">
    <source>
        <dbReference type="ARBA" id="ARBA00022679"/>
    </source>
</evidence>
<evidence type="ECO:0000313" key="5">
    <source>
        <dbReference type="Proteomes" id="UP001179952"/>
    </source>
</evidence>
<evidence type="ECO:0000313" key="4">
    <source>
        <dbReference type="EMBL" id="KAK1267430.1"/>
    </source>
</evidence>
<dbReference type="PANTHER" id="PTHR31623:SF17">
    <property type="entry name" value="F21J9.9"/>
    <property type="match status" value="1"/>
</dbReference>
<comment type="caution">
    <text evidence="4">The sequence shown here is derived from an EMBL/GenBank/DDBJ whole genome shotgun (WGS) entry which is preliminary data.</text>
</comment>
<dbReference type="EMBL" id="JAUJYN010000007">
    <property type="protein sequence ID" value="KAK1267430.1"/>
    <property type="molecule type" value="Genomic_DNA"/>
</dbReference>
<dbReference type="AlphaFoldDB" id="A0AAV9ATY7"/>